<gene>
    <name evidence="1" type="ORF">IV203_012407</name>
</gene>
<reference evidence="1" key="2">
    <citation type="submission" date="2021-04" db="EMBL/GenBank/DDBJ databases">
        <authorList>
            <person name="Podell S."/>
        </authorList>
    </citation>
    <scope>NUCLEOTIDE SEQUENCE</scope>
    <source>
        <strain evidence="1">Hildebrandi</strain>
    </source>
</reference>
<reference evidence="1" key="1">
    <citation type="journal article" date="2021" name="Sci. Rep.">
        <title>Diploid genomic architecture of Nitzschia inconspicua, an elite biomass production diatom.</title>
        <authorList>
            <person name="Oliver A."/>
            <person name="Podell S."/>
            <person name="Pinowska A."/>
            <person name="Traller J.C."/>
            <person name="Smith S.R."/>
            <person name="McClure R."/>
            <person name="Beliaev A."/>
            <person name="Bohutskyi P."/>
            <person name="Hill E.A."/>
            <person name="Rabines A."/>
            <person name="Zheng H."/>
            <person name="Allen L.Z."/>
            <person name="Kuo A."/>
            <person name="Grigoriev I.V."/>
            <person name="Allen A.E."/>
            <person name="Hazlebeck D."/>
            <person name="Allen E.E."/>
        </authorList>
    </citation>
    <scope>NUCLEOTIDE SEQUENCE</scope>
    <source>
        <strain evidence="1">Hildebrandi</strain>
    </source>
</reference>
<comment type="caution">
    <text evidence="1">The sequence shown here is derived from an EMBL/GenBank/DDBJ whole genome shotgun (WGS) entry which is preliminary data.</text>
</comment>
<evidence type="ECO:0000313" key="1">
    <source>
        <dbReference type="EMBL" id="KAG7349810.1"/>
    </source>
</evidence>
<name>A0A9K3PJQ1_9STRA</name>
<dbReference type="AlphaFoldDB" id="A0A9K3PJQ1"/>
<evidence type="ECO:0000313" key="2">
    <source>
        <dbReference type="Proteomes" id="UP000693970"/>
    </source>
</evidence>
<dbReference type="Proteomes" id="UP000693970">
    <property type="component" value="Unassembled WGS sequence"/>
</dbReference>
<keyword evidence="2" id="KW-1185">Reference proteome</keyword>
<organism evidence="1 2">
    <name type="scientific">Nitzschia inconspicua</name>
    <dbReference type="NCBI Taxonomy" id="303405"/>
    <lineage>
        <taxon>Eukaryota</taxon>
        <taxon>Sar</taxon>
        <taxon>Stramenopiles</taxon>
        <taxon>Ochrophyta</taxon>
        <taxon>Bacillariophyta</taxon>
        <taxon>Bacillariophyceae</taxon>
        <taxon>Bacillariophycidae</taxon>
        <taxon>Bacillariales</taxon>
        <taxon>Bacillariaceae</taxon>
        <taxon>Nitzschia</taxon>
    </lineage>
</organism>
<dbReference type="EMBL" id="JAGRRH010000019">
    <property type="protein sequence ID" value="KAG7349810.1"/>
    <property type="molecule type" value="Genomic_DNA"/>
</dbReference>
<protein>
    <submittedName>
        <fullName evidence="1">AhpC/TSA antioxidant enzyme</fullName>
    </submittedName>
</protein>
<accession>A0A9K3PJQ1</accession>
<dbReference type="InterPro" id="IPR032801">
    <property type="entry name" value="PXL2A/B/C"/>
</dbReference>
<dbReference type="OrthoDB" id="40962at2759"/>
<sequence>MVLTLASKEASFSLAKKLVVTSAVAWMAASSSSTAAAVAAMPIVPDRMMPSSTMKSMNWKDTSLIPVDLTIGVQEMSPALAGSQLAAVKRDTDQLEGFDLFGVIKETGVDDAGLTDFYKEYFTFPLYRDENLDFYRAFGDGKITDNMSWTSLFKPWRIVKEMRSMSQRLSQKNIQGNYKGEGLKTGGIIIFGADGTAKYAYPEVTGYELDMDELLAAVQAVRDEETTSVTQEL</sequence>
<dbReference type="Pfam" id="PF13911">
    <property type="entry name" value="AhpC-TSA_2"/>
    <property type="match status" value="1"/>
</dbReference>
<proteinExistence type="predicted"/>